<dbReference type="Pfam" id="PF00170">
    <property type="entry name" value="bZIP_1"/>
    <property type="match status" value="1"/>
</dbReference>
<dbReference type="Proteomes" id="UP001497480">
    <property type="component" value="Unassembled WGS sequence"/>
</dbReference>
<dbReference type="GO" id="GO:0045893">
    <property type="term" value="P:positive regulation of DNA-templated transcription"/>
    <property type="evidence" value="ECO:0007669"/>
    <property type="project" value="TreeGrafter"/>
</dbReference>
<dbReference type="FunFam" id="1.20.5.170:FF:000020">
    <property type="entry name" value="BZIP transcription factor"/>
    <property type="match status" value="1"/>
</dbReference>
<feature type="region of interest" description="Disordered" evidence="6">
    <location>
        <begin position="1"/>
        <end position="64"/>
    </location>
</feature>
<dbReference type="InterPro" id="IPR004827">
    <property type="entry name" value="bZIP"/>
</dbReference>
<keyword evidence="5" id="KW-0539">Nucleus</keyword>
<organism evidence="8 9">
    <name type="scientific">Lupinus luteus</name>
    <name type="common">European yellow lupine</name>
    <dbReference type="NCBI Taxonomy" id="3873"/>
    <lineage>
        <taxon>Eukaryota</taxon>
        <taxon>Viridiplantae</taxon>
        <taxon>Streptophyta</taxon>
        <taxon>Embryophyta</taxon>
        <taxon>Tracheophyta</taxon>
        <taxon>Spermatophyta</taxon>
        <taxon>Magnoliopsida</taxon>
        <taxon>eudicotyledons</taxon>
        <taxon>Gunneridae</taxon>
        <taxon>Pentapetalae</taxon>
        <taxon>rosids</taxon>
        <taxon>fabids</taxon>
        <taxon>Fabales</taxon>
        <taxon>Fabaceae</taxon>
        <taxon>Papilionoideae</taxon>
        <taxon>50 kb inversion clade</taxon>
        <taxon>genistoids sensu lato</taxon>
        <taxon>core genistoids</taxon>
        <taxon>Genisteae</taxon>
        <taxon>Lupinus</taxon>
    </lineage>
</organism>
<evidence type="ECO:0000256" key="4">
    <source>
        <dbReference type="ARBA" id="ARBA00023163"/>
    </source>
</evidence>
<evidence type="ECO:0000259" key="7">
    <source>
        <dbReference type="PROSITE" id="PS50217"/>
    </source>
</evidence>
<keyword evidence="9" id="KW-1185">Reference proteome</keyword>
<dbReference type="CDD" id="cd14702">
    <property type="entry name" value="bZIP_plant_GBF1"/>
    <property type="match status" value="1"/>
</dbReference>
<dbReference type="InterPro" id="IPR045314">
    <property type="entry name" value="bZIP_plant_GBF1"/>
</dbReference>
<dbReference type="Gene3D" id="1.20.5.170">
    <property type="match status" value="1"/>
</dbReference>
<name>A0AAV1Y7S8_LUPLU</name>
<dbReference type="GO" id="GO:0000976">
    <property type="term" value="F:transcription cis-regulatory region binding"/>
    <property type="evidence" value="ECO:0007669"/>
    <property type="project" value="TreeGrafter"/>
</dbReference>
<evidence type="ECO:0000256" key="6">
    <source>
        <dbReference type="SAM" id="MobiDB-lite"/>
    </source>
</evidence>
<accession>A0AAV1Y7S8</accession>
<keyword evidence="3" id="KW-0238">DNA-binding</keyword>
<dbReference type="PROSITE" id="PS00036">
    <property type="entry name" value="BZIP_BASIC"/>
    <property type="match status" value="1"/>
</dbReference>
<sequence>MHNMASSPSGDYSGGSSSLHNSSPGSEEDHQHQHEHHLMDQKKRKRMVSNRESARRSRMKKQQHLDGLVAQVDQLNKENNQIRKSVEITTQYYLNIEAENAIIRAQVEELSNRLQSLNEIIDYINTPCSYIIDEVVDQDTLFNDSGFMMDPWNFVPLNQPIMASADMLMY</sequence>
<feature type="compositionally biased region" description="Low complexity" evidence="6">
    <location>
        <begin position="1"/>
        <end position="25"/>
    </location>
</feature>
<gene>
    <name evidence="8" type="ORF">LLUT_LOCUS30925</name>
</gene>
<keyword evidence="4" id="KW-0804">Transcription</keyword>
<dbReference type="PANTHER" id="PTHR45764:SF58">
    <property type="entry name" value="BZIP TRANSCRIPTION FACTOR BZIP124"/>
    <property type="match status" value="1"/>
</dbReference>
<dbReference type="GO" id="GO:0003700">
    <property type="term" value="F:DNA-binding transcription factor activity"/>
    <property type="evidence" value="ECO:0007669"/>
    <property type="project" value="InterPro"/>
</dbReference>
<comment type="subcellular location">
    <subcellularLocation>
        <location evidence="1">Nucleus</location>
    </subcellularLocation>
</comment>
<dbReference type="GO" id="GO:0005634">
    <property type="term" value="C:nucleus"/>
    <property type="evidence" value="ECO:0007669"/>
    <property type="project" value="UniProtKB-SubCell"/>
</dbReference>
<dbReference type="SMART" id="SM00338">
    <property type="entry name" value="BRLZ"/>
    <property type="match status" value="1"/>
</dbReference>
<dbReference type="AlphaFoldDB" id="A0AAV1Y7S8"/>
<evidence type="ECO:0000256" key="1">
    <source>
        <dbReference type="ARBA" id="ARBA00004123"/>
    </source>
</evidence>
<dbReference type="PROSITE" id="PS50217">
    <property type="entry name" value="BZIP"/>
    <property type="match status" value="1"/>
</dbReference>
<feature type="compositionally biased region" description="Basic and acidic residues" evidence="6">
    <location>
        <begin position="27"/>
        <end position="41"/>
    </location>
</feature>
<feature type="domain" description="BZIP" evidence="7">
    <location>
        <begin position="40"/>
        <end position="87"/>
    </location>
</feature>
<dbReference type="EMBL" id="CAXHTB010000022">
    <property type="protein sequence ID" value="CAL0329865.1"/>
    <property type="molecule type" value="Genomic_DNA"/>
</dbReference>
<evidence type="ECO:0000256" key="3">
    <source>
        <dbReference type="ARBA" id="ARBA00023125"/>
    </source>
</evidence>
<reference evidence="8 9" key="1">
    <citation type="submission" date="2024-03" db="EMBL/GenBank/DDBJ databases">
        <authorList>
            <person name="Martinez-Hernandez J."/>
        </authorList>
    </citation>
    <scope>NUCLEOTIDE SEQUENCE [LARGE SCALE GENOMIC DNA]</scope>
</reference>
<evidence type="ECO:0000256" key="2">
    <source>
        <dbReference type="ARBA" id="ARBA00023015"/>
    </source>
</evidence>
<keyword evidence="2" id="KW-0805">Transcription regulation</keyword>
<proteinExistence type="predicted"/>
<dbReference type="PANTHER" id="PTHR45764">
    <property type="entry name" value="BZIP TRANSCRIPTION FACTOR 44"/>
    <property type="match status" value="1"/>
</dbReference>
<evidence type="ECO:0000313" key="8">
    <source>
        <dbReference type="EMBL" id="CAL0329865.1"/>
    </source>
</evidence>
<dbReference type="GO" id="GO:0046982">
    <property type="term" value="F:protein heterodimerization activity"/>
    <property type="evidence" value="ECO:0007669"/>
    <property type="project" value="UniProtKB-ARBA"/>
</dbReference>
<protein>
    <recommendedName>
        <fullName evidence="7">BZIP domain-containing protein</fullName>
    </recommendedName>
</protein>
<evidence type="ECO:0000256" key="5">
    <source>
        <dbReference type="ARBA" id="ARBA00023242"/>
    </source>
</evidence>
<dbReference type="InterPro" id="IPR046347">
    <property type="entry name" value="bZIP_sf"/>
</dbReference>
<evidence type="ECO:0000313" key="9">
    <source>
        <dbReference type="Proteomes" id="UP001497480"/>
    </source>
</evidence>
<comment type="caution">
    <text evidence="8">The sequence shown here is derived from an EMBL/GenBank/DDBJ whole genome shotgun (WGS) entry which is preliminary data.</text>
</comment>
<dbReference type="SUPFAM" id="SSF57959">
    <property type="entry name" value="Leucine zipper domain"/>
    <property type="match status" value="1"/>
</dbReference>